<dbReference type="Pfam" id="PF00004">
    <property type="entry name" value="AAA"/>
    <property type="match status" value="1"/>
</dbReference>
<dbReference type="Gene3D" id="1.10.8.60">
    <property type="match status" value="1"/>
</dbReference>
<keyword evidence="6 9" id="KW-0647">Proteasome</keyword>
<dbReference type="FunFam" id="3.40.50.300:FF:000033">
    <property type="entry name" value="26S protease regulatory subunit 6B"/>
    <property type="match status" value="1"/>
</dbReference>
<dbReference type="InterPro" id="IPR041569">
    <property type="entry name" value="AAA_lid_3"/>
</dbReference>
<keyword evidence="5 7" id="KW-0067">ATP-binding</keyword>
<evidence type="ECO:0000256" key="5">
    <source>
        <dbReference type="ARBA" id="ARBA00022840"/>
    </source>
</evidence>
<dbReference type="PANTHER" id="PTHR23073">
    <property type="entry name" value="26S PROTEASOME REGULATORY SUBUNIT"/>
    <property type="match status" value="1"/>
</dbReference>
<feature type="domain" description="AAA+ ATPase" evidence="8">
    <location>
        <begin position="168"/>
        <end position="307"/>
    </location>
</feature>
<evidence type="ECO:0000256" key="4">
    <source>
        <dbReference type="ARBA" id="ARBA00022741"/>
    </source>
</evidence>
<dbReference type="GeneID" id="10447003"/>
<proteinExistence type="inferred from homology"/>
<dbReference type="AlphaFoldDB" id="F2HHH6"/>
<protein>
    <submittedName>
        <fullName evidence="9">26S proteasome AAA-ATPase subunit</fullName>
    </submittedName>
</protein>
<evidence type="ECO:0000256" key="3">
    <source>
        <dbReference type="ARBA" id="ARBA00022490"/>
    </source>
</evidence>
<dbReference type="SMART" id="SM00382">
    <property type="entry name" value="AAA"/>
    <property type="match status" value="1"/>
</dbReference>
<name>F2HHH6_9CRYP</name>
<dbReference type="InterPro" id="IPR003593">
    <property type="entry name" value="AAA+_ATPase"/>
</dbReference>
<comment type="similarity">
    <text evidence="2 7">Belongs to the AAA ATPase family.</text>
</comment>
<dbReference type="GO" id="GO:0005524">
    <property type="term" value="F:ATP binding"/>
    <property type="evidence" value="ECO:0007669"/>
    <property type="project" value="UniProtKB-KW"/>
</dbReference>
<dbReference type="Gene3D" id="2.40.50.140">
    <property type="entry name" value="Nucleic acid-binding proteins"/>
    <property type="match status" value="1"/>
</dbReference>
<dbReference type="GO" id="GO:0000502">
    <property type="term" value="C:proteasome complex"/>
    <property type="evidence" value="ECO:0007669"/>
    <property type="project" value="UniProtKB-KW"/>
</dbReference>
<geneLocation type="nucleomorph" evidence="9"/>
<gene>
    <name evidence="9" type="primary">prsS10B</name>
    <name evidence="9" type="ORF">CPARA_1gp114</name>
</gene>
<keyword evidence="3" id="KW-0963">Cytoplasm</keyword>
<keyword evidence="9" id="KW-0542">Nucleomorph</keyword>
<evidence type="ECO:0000256" key="7">
    <source>
        <dbReference type="RuleBase" id="RU003651"/>
    </source>
</evidence>
<dbReference type="InterPro" id="IPR027417">
    <property type="entry name" value="P-loop_NTPase"/>
</dbReference>
<dbReference type="EMBL" id="CP002172">
    <property type="protein sequence ID" value="AEA38772.1"/>
    <property type="molecule type" value="Genomic_DNA"/>
</dbReference>
<sequence length="383" mass="43799">MNNLNTNKIYVEKYEVLLKKLKLSREKNKQIHKKLEKIKLYKKRLNKKLIFFQQMGSLVGEVIENISDNYYIIKAPAGTKYVVGVQNNVKKIKLTSTTRIALDPSTLTIIKILEKKVEKTINDMLKENPGKINYEDIGGLSKPLQQLKEIVEIPMFNPEIFLKIGIKVPKGILLYGPPGTGKTLLARGMASNLKCLFLKIVASSIIDKYIGESARIIREIFLFSKTNSPSIIFIDEIDAIGGKRLSEGSSADREIQRTLIELLNQMDGFEDLIKVKVIMATNRPDVLDPALLRPGRLDRKLLIPLPDFRGKYEIIKIYLKKIKWKNKIEIKKIITKCENFNGADLRNVCTEAGLFAIRNERTYVTEQDLIKAVRKIQLSKKNR</sequence>
<evidence type="ECO:0000259" key="8">
    <source>
        <dbReference type="SMART" id="SM00382"/>
    </source>
</evidence>
<dbReference type="InterPro" id="IPR032501">
    <property type="entry name" value="Prot_ATP_ID_OB_2nd"/>
</dbReference>
<dbReference type="GO" id="GO:0016887">
    <property type="term" value="F:ATP hydrolysis activity"/>
    <property type="evidence" value="ECO:0007669"/>
    <property type="project" value="InterPro"/>
</dbReference>
<dbReference type="GO" id="GO:0005737">
    <property type="term" value="C:cytoplasm"/>
    <property type="evidence" value="ECO:0007669"/>
    <property type="project" value="UniProtKB-SubCell"/>
</dbReference>
<dbReference type="InterPro" id="IPR003959">
    <property type="entry name" value="ATPase_AAA_core"/>
</dbReference>
<dbReference type="InterPro" id="IPR003960">
    <property type="entry name" value="ATPase_AAA_CS"/>
</dbReference>
<evidence type="ECO:0000256" key="1">
    <source>
        <dbReference type="ARBA" id="ARBA00004496"/>
    </source>
</evidence>
<dbReference type="InterPro" id="IPR050221">
    <property type="entry name" value="26S_Proteasome_ATPase"/>
</dbReference>
<dbReference type="Gene3D" id="3.40.50.300">
    <property type="entry name" value="P-loop containing nucleotide triphosphate hydrolases"/>
    <property type="match status" value="1"/>
</dbReference>
<dbReference type="PROSITE" id="PS00674">
    <property type="entry name" value="AAA"/>
    <property type="match status" value="1"/>
</dbReference>
<keyword evidence="4 7" id="KW-0547">Nucleotide-binding</keyword>
<organism evidence="9 10">
    <name type="scientific">Cryptomonas paramaecium</name>
    <dbReference type="NCBI Taxonomy" id="2898"/>
    <lineage>
        <taxon>Eukaryota</taxon>
        <taxon>Cryptophyceae</taxon>
        <taxon>Cryptomonadales</taxon>
        <taxon>Cryptomonadaceae</taxon>
        <taxon>Cryptomonas</taxon>
    </lineage>
</organism>
<dbReference type="InterPro" id="IPR012340">
    <property type="entry name" value="NA-bd_OB-fold"/>
</dbReference>
<dbReference type="Proteomes" id="UP000243423">
    <property type="component" value="Nucleomorph 1"/>
</dbReference>
<comment type="subcellular location">
    <subcellularLocation>
        <location evidence="1">Cytoplasm</location>
    </subcellularLocation>
</comment>
<evidence type="ECO:0000256" key="6">
    <source>
        <dbReference type="ARBA" id="ARBA00022942"/>
    </source>
</evidence>
<dbReference type="Pfam" id="PF16450">
    <property type="entry name" value="Prot_ATP_ID_OB_C"/>
    <property type="match status" value="1"/>
</dbReference>
<evidence type="ECO:0000313" key="9">
    <source>
        <dbReference type="EMBL" id="AEA38772.1"/>
    </source>
</evidence>
<dbReference type="RefSeq" id="XP_003239670.1">
    <property type="nucleotide sequence ID" value="XM_003239622.1"/>
</dbReference>
<reference evidence="9 10" key="1">
    <citation type="journal article" date="2011" name="Genome Biol. Evol.">
        <title>Complete nucleomorph genome sequence of the nonphotosynthetic alga Cryptomonas paramecium reveals a core nucleomorph gene set.</title>
        <authorList>
            <person name="Tanifuji G."/>
            <person name="Onodera N.T."/>
            <person name="Wheeler T.J."/>
            <person name="Dlutek M."/>
            <person name="Donaher N."/>
            <person name="Archibald J.M."/>
        </authorList>
    </citation>
    <scope>NUCLEOTIDE SEQUENCE [LARGE SCALE GENOMIC DNA]</scope>
    <source>
        <strain evidence="9 10">CCAP977/2A</strain>
    </source>
</reference>
<evidence type="ECO:0000256" key="2">
    <source>
        <dbReference type="ARBA" id="ARBA00006914"/>
    </source>
</evidence>
<dbReference type="SUPFAM" id="SSF52540">
    <property type="entry name" value="P-loop containing nucleoside triphosphate hydrolases"/>
    <property type="match status" value="1"/>
</dbReference>
<dbReference type="Pfam" id="PF17862">
    <property type="entry name" value="AAA_lid_3"/>
    <property type="match status" value="1"/>
</dbReference>
<accession>F2HHH6</accession>
<evidence type="ECO:0000313" key="10">
    <source>
        <dbReference type="Proteomes" id="UP000243423"/>
    </source>
</evidence>